<dbReference type="EMBL" id="JACVVK020000051">
    <property type="protein sequence ID" value="KAK7498416.1"/>
    <property type="molecule type" value="Genomic_DNA"/>
</dbReference>
<evidence type="ECO:0000256" key="1">
    <source>
        <dbReference type="ARBA" id="ARBA00004141"/>
    </source>
</evidence>
<reference evidence="7 8" key="1">
    <citation type="journal article" date="2023" name="Sci. Data">
        <title>Genome assembly of the Korean intertidal mud-creeper Batillaria attramentaria.</title>
        <authorList>
            <person name="Patra A.K."/>
            <person name="Ho P.T."/>
            <person name="Jun S."/>
            <person name="Lee S.J."/>
            <person name="Kim Y."/>
            <person name="Won Y.J."/>
        </authorList>
    </citation>
    <scope>NUCLEOTIDE SEQUENCE [LARGE SCALE GENOMIC DNA]</scope>
    <source>
        <strain evidence="7">Wonlab-2016</strain>
    </source>
</reference>
<dbReference type="AlphaFoldDB" id="A0ABD0LG07"/>
<keyword evidence="8" id="KW-1185">Reference proteome</keyword>
<protein>
    <recommendedName>
        <fullName evidence="6">G-protein coupled receptors family 2 profile 2 domain-containing protein</fullName>
    </recommendedName>
</protein>
<feature type="transmembrane region" description="Helical" evidence="5">
    <location>
        <begin position="191"/>
        <end position="215"/>
    </location>
</feature>
<comment type="subcellular location">
    <subcellularLocation>
        <location evidence="1">Membrane</location>
        <topology evidence="1">Multi-pass membrane protein</topology>
    </subcellularLocation>
</comment>
<dbReference type="InterPro" id="IPR017981">
    <property type="entry name" value="GPCR_2-like_7TM"/>
</dbReference>
<gene>
    <name evidence="7" type="ORF">BaRGS_00010370</name>
</gene>
<evidence type="ECO:0000256" key="4">
    <source>
        <dbReference type="ARBA" id="ARBA00023136"/>
    </source>
</evidence>
<feature type="transmembrane region" description="Helical" evidence="5">
    <location>
        <begin position="236"/>
        <end position="255"/>
    </location>
</feature>
<dbReference type="Proteomes" id="UP001519460">
    <property type="component" value="Unassembled WGS sequence"/>
</dbReference>
<dbReference type="PANTHER" id="PTHR45620">
    <property type="entry name" value="PDF RECEPTOR-LIKE PROTEIN-RELATED"/>
    <property type="match status" value="1"/>
</dbReference>
<evidence type="ECO:0000313" key="7">
    <source>
        <dbReference type="EMBL" id="KAK7498416.1"/>
    </source>
</evidence>
<evidence type="ECO:0000313" key="8">
    <source>
        <dbReference type="Proteomes" id="UP001519460"/>
    </source>
</evidence>
<dbReference type="PRINTS" id="PR00249">
    <property type="entry name" value="GPCRSECRETIN"/>
</dbReference>
<feature type="transmembrane region" description="Helical" evidence="5">
    <location>
        <begin position="74"/>
        <end position="92"/>
    </location>
</feature>
<keyword evidence="4 5" id="KW-0472">Membrane</keyword>
<feature type="domain" description="G-protein coupled receptors family 2 profile 2" evidence="6">
    <location>
        <begin position="38"/>
        <end position="286"/>
    </location>
</feature>
<dbReference type="Pfam" id="PF00002">
    <property type="entry name" value="7tm_2"/>
    <property type="match status" value="1"/>
</dbReference>
<evidence type="ECO:0000259" key="6">
    <source>
        <dbReference type="PROSITE" id="PS50261"/>
    </source>
</evidence>
<dbReference type="CDD" id="cd15041">
    <property type="entry name" value="7tmB1_hormone_R"/>
    <property type="match status" value="1"/>
</dbReference>
<dbReference type="InterPro" id="IPR050332">
    <property type="entry name" value="GPCR_2"/>
</dbReference>
<dbReference type="SUPFAM" id="SSF81321">
    <property type="entry name" value="Family A G protein-coupled receptor-like"/>
    <property type="match status" value="1"/>
</dbReference>
<dbReference type="PROSITE" id="PS50261">
    <property type="entry name" value="G_PROTEIN_RECEP_F2_4"/>
    <property type="match status" value="1"/>
</dbReference>
<feature type="transmembrane region" description="Helical" evidence="5">
    <location>
        <begin position="126"/>
        <end position="146"/>
    </location>
</feature>
<keyword evidence="3 5" id="KW-1133">Transmembrane helix</keyword>
<dbReference type="InterPro" id="IPR000832">
    <property type="entry name" value="GPCR_2_secretin-like"/>
</dbReference>
<dbReference type="Gene3D" id="1.20.1070.10">
    <property type="entry name" value="Rhodopsin 7-helix transmembrane proteins"/>
    <property type="match status" value="1"/>
</dbReference>
<organism evidence="7 8">
    <name type="scientific">Batillaria attramentaria</name>
    <dbReference type="NCBI Taxonomy" id="370345"/>
    <lineage>
        <taxon>Eukaryota</taxon>
        <taxon>Metazoa</taxon>
        <taxon>Spiralia</taxon>
        <taxon>Lophotrochozoa</taxon>
        <taxon>Mollusca</taxon>
        <taxon>Gastropoda</taxon>
        <taxon>Caenogastropoda</taxon>
        <taxon>Sorbeoconcha</taxon>
        <taxon>Cerithioidea</taxon>
        <taxon>Batillariidae</taxon>
        <taxon>Batillaria</taxon>
    </lineage>
</organism>
<feature type="transmembrane region" description="Helical" evidence="5">
    <location>
        <begin position="158"/>
        <end position="179"/>
    </location>
</feature>
<dbReference type="PANTHER" id="PTHR45620:SF42">
    <property type="entry name" value="G-PROTEIN COUPLED RECEPTOR SEB-2"/>
    <property type="match status" value="1"/>
</dbReference>
<dbReference type="GO" id="GO:0016020">
    <property type="term" value="C:membrane"/>
    <property type="evidence" value="ECO:0007669"/>
    <property type="project" value="UniProtKB-SubCell"/>
</dbReference>
<sequence>MAINQRSSDLKQGGFLSKSGSLFDPRGSYSVSQGFHVLYVAGVVCNAISLLFLIPACGIFLYYRSLRKQHRIRIHLNLFLSFLLTNGSLLLWEILVYRDRLLNAASDTNMHKDSLSCKILYVTTRYAWTAAFFWMFLEGFHLYRLISRAFQAPRTICGYYIVGWGASLVPVSVYTGFRVLCWVENAGYLEWVIYGPELMCIITNVFFFAGILRVLTTELQSHPNEPSNYRRALKATFLLVPLFGLQLFLVCYSPLAPEDNLTYELVNKIVSSSQGGAVAIIYCFCNGEVHGHFRSSLSDRCRQYPNADIRSSTFSTHTTAIDSVRGNHSVARGAIRGSNSTFDRLDRTNYIALNAWLQQGRNHKNGHDA</sequence>
<accession>A0ABD0LG07</accession>
<proteinExistence type="predicted"/>
<comment type="caution">
    <text evidence="7">The sequence shown here is derived from an EMBL/GenBank/DDBJ whole genome shotgun (WGS) entry which is preliminary data.</text>
</comment>
<evidence type="ECO:0000256" key="2">
    <source>
        <dbReference type="ARBA" id="ARBA00022692"/>
    </source>
</evidence>
<feature type="transmembrane region" description="Helical" evidence="5">
    <location>
        <begin position="37"/>
        <end position="62"/>
    </location>
</feature>
<name>A0ABD0LG07_9CAEN</name>
<keyword evidence="2 5" id="KW-0812">Transmembrane</keyword>
<evidence type="ECO:0000256" key="5">
    <source>
        <dbReference type="SAM" id="Phobius"/>
    </source>
</evidence>
<evidence type="ECO:0000256" key="3">
    <source>
        <dbReference type="ARBA" id="ARBA00022989"/>
    </source>
</evidence>